<name>A0A132B8X9_MOLSC</name>
<keyword evidence="1" id="KW-0812">Transmembrane</keyword>
<keyword evidence="1" id="KW-0472">Membrane</keyword>
<keyword evidence="1" id="KW-1133">Transmembrane helix</keyword>
<evidence type="ECO:0000256" key="1">
    <source>
        <dbReference type="SAM" id="Phobius"/>
    </source>
</evidence>
<dbReference type="GeneID" id="28825975"/>
<accession>A0A132B8X9</accession>
<evidence type="ECO:0000313" key="2">
    <source>
        <dbReference type="EMBL" id="KUJ08334.1"/>
    </source>
</evidence>
<sequence>MEEPPPSLHHGLPTSAYVSVALFLFLIAMVFVYGFYEQRQRIRRYEEGQAARDEERCEPRGYWRGAVVPIPMLVFVPRDAL</sequence>
<dbReference type="Proteomes" id="UP000070700">
    <property type="component" value="Unassembled WGS sequence"/>
</dbReference>
<dbReference type="RefSeq" id="XP_018062689.1">
    <property type="nucleotide sequence ID" value="XM_018216249.1"/>
</dbReference>
<feature type="transmembrane region" description="Helical" evidence="1">
    <location>
        <begin position="16"/>
        <end position="36"/>
    </location>
</feature>
<organism evidence="2 3">
    <name type="scientific">Mollisia scopiformis</name>
    <name type="common">Conifer needle endophyte fungus</name>
    <name type="synonym">Phialocephala scopiformis</name>
    <dbReference type="NCBI Taxonomy" id="149040"/>
    <lineage>
        <taxon>Eukaryota</taxon>
        <taxon>Fungi</taxon>
        <taxon>Dikarya</taxon>
        <taxon>Ascomycota</taxon>
        <taxon>Pezizomycotina</taxon>
        <taxon>Leotiomycetes</taxon>
        <taxon>Helotiales</taxon>
        <taxon>Mollisiaceae</taxon>
        <taxon>Mollisia</taxon>
    </lineage>
</organism>
<reference evidence="2 3" key="1">
    <citation type="submission" date="2015-10" db="EMBL/GenBank/DDBJ databases">
        <title>Full genome of DAOMC 229536 Phialocephala scopiformis, a fungal endophyte of spruce producing the potent anti-insectan compound rugulosin.</title>
        <authorList>
            <consortium name="DOE Joint Genome Institute"/>
            <person name="Walker A.K."/>
            <person name="Frasz S.L."/>
            <person name="Seifert K.A."/>
            <person name="Miller J.D."/>
            <person name="Mondo S.J."/>
            <person name="Labutti K."/>
            <person name="Lipzen A."/>
            <person name="Dockter R."/>
            <person name="Kennedy M."/>
            <person name="Grigoriev I.V."/>
            <person name="Spatafora J.W."/>
        </authorList>
    </citation>
    <scope>NUCLEOTIDE SEQUENCE [LARGE SCALE GENOMIC DNA]</scope>
    <source>
        <strain evidence="2 3">CBS 120377</strain>
    </source>
</reference>
<dbReference type="EMBL" id="KQ947436">
    <property type="protein sequence ID" value="KUJ08334.1"/>
    <property type="molecule type" value="Genomic_DNA"/>
</dbReference>
<gene>
    <name evidence="2" type="ORF">LY89DRAFT_691182</name>
</gene>
<dbReference type="AlphaFoldDB" id="A0A132B8X9"/>
<dbReference type="InParanoid" id="A0A132B8X9"/>
<proteinExistence type="predicted"/>
<dbReference type="KEGG" id="psco:LY89DRAFT_691182"/>
<protein>
    <submittedName>
        <fullName evidence="2">Uncharacterized protein</fullName>
    </submittedName>
</protein>
<keyword evidence="3" id="KW-1185">Reference proteome</keyword>
<evidence type="ECO:0000313" key="3">
    <source>
        <dbReference type="Proteomes" id="UP000070700"/>
    </source>
</evidence>